<dbReference type="GO" id="GO:0016020">
    <property type="term" value="C:membrane"/>
    <property type="evidence" value="ECO:0007669"/>
    <property type="project" value="UniProtKB-SubCell"/>
</dbReference>
<evidence type="ECO:0000313" key="8">
    <source>
        <dbReference type="Proteomes" id="UP000639772"/>
    </source>
</evidence>
<comment type="caution">
    <text evidence="7">The sequence shown here is derived from an EMBL/GenBank/DDBJ whole genome shotgun (WGS) entry which is preliminary data.</text>
</comment>
<proteinExistence type="inferred from homology"/>
<feature type="transmembrane region" description="Helical" evidence="6">
    <location>
        <begin position="12"/>
        <end position="35"/>
    </location>
</feature>
<comment type="subcellular location">
    <subcellularLocation>
        <location evidence="1">Membrane</location>
        <topology evidence="1">Multi-pass membrane protein</topology>
    </subcellularLocation>
</comment>
<protein>
    <recommendedName>
        <fullName evidence="9">Aquaporin SIP2-1</fullName>
    </recommendedName>
</protein>
<reference evidence="7 8" key="1">
    <citation type="journal article" date="2020" name="Nat. Food">
        <title>A phased Vanilla planifolia genome enables genetic improvement of flavour and production.</title>
        <authorList>
            <person name="Hasing T."/>
            <person name="Tang H."/>
            <person name="Brym M."/>
            <person name="Khazi F."/>
            <person name="Huang T."/>
            <person name="Chambers A.H."/>
        </authorList>
    </citation>
    <scope>NUCLEOTIDE SEQUENCE [LARGE SCALE GENOMIC DNA]</scope>
    <source>
        <tissue evidence="7">Leaf</tissue>
    </source>
</reference>
<dbReference type="PRINTS" id="PR00783">
    <property type="entry name" value="MINTRINSICP"/>
</dbReference>
<dbReference type="Proteomes" id="UP000639772">
    <property type="component" value="Chromosome 6"/>
</dbReference>
<dbReference type="PANTHER" id="PTHR47720">
    <property type="entry name" value="AQUAPORIN SIP2-1-RELATED"/>
    <property type="match status" value="1"/>
</dbReference>
<feature type="transmembrane region" description="Helical" evidence="6">
    <location>
        <begin position="42"/>
        <end position="60"/>
    </location>
</feature>
<organism evidence="7 8">
    <name type="scientific">Vanilla planifolia</name>
    <name type="common">Vanilla</name>
    <dbReference type="NCBI Taxonomy" id="51239"/>
    <lineage>
        <taxon>Eukaryota</taxon>
        <taxon>Viridiplantae</taxon>
        <taxon>Streptophyta</taxon>
        <taxon>Embryophyta</taxon>
        <taxon>Tracheophyta</taxon>
        <taxon>Spermatophyta</taxon>
        <taxon>Magnoliopsida</taxon>
        <taxon>Liliopsida</taxon>
        <taxon>Asparagales</taxon>
        <taxon>Orchidaceae</taxon>
        <taxon>Vanilloideae</taxon>
        <taxon>Vanilleae</taxon>
        <taxon>Vanilla</taxon>
    </lineage>
</organism>
<dbReference type="InterPro" id="IPR000425">
    <property type="entry name" value="MIP"/>
</dbReference>
<evidence type="ECO:0000256" key="2">
    <source>
        <dbReference type="ARBA" id="ARBA00022692"/>
    </source>
</evidence>
<evidence type="ECO:0000256" key="1">
    <source>
        <dbReference type="ARBA" id="ARBA00004141"/>
    </source>
</evidence>
<dbReference type="EMBL" id="JADCNM010000006">
    <property type="protein sequence ID" value="KAG0479151.1"/>
    <property type="molecule type" value="Genomic_DNA"/>
</dbReference>
<comment type="similarity">
    <text evidence="5">Belongs to the MIP/aquaporin (TC 1.A.8) family.</text>
</comment>
<dbReference type="Gene3D" id="1.20.1080.10">
    <property type="entry name" value="Glycerol uptake facilitator protein"/>
    <property type="match status" value="1"/>
</dbReference>
<evidence type="ECO:0000256" key="3">
    <source>
        <dbReference type="ARBA" id="ARBA00022989"/>
    </source>
</evidence>
<gene>
    <name evidence="7" type="ORF">HPP92_013870</name>
</gene>
<sequence>MARLDLLLWDLVLSFFWVWSGALVRIFVYSFLLLGRTPEGEALKVMISILYMFFFAWLGVVSKGGAYNPLTVLSSAFNGGLHEFLFTAFGRIPLQVIGSVVGVKLVKEVFPVVGHGARLNVKIHHGALTEGILTFMIVTVSLGLKNKDPKSFFMNTWISTIAKLALHVLGSDLTGGIMNPASAFGWAYARGDHITLEHFFVYWLAPIQATILSVWAFRSFIGPKKSKKQIFDGQKVKAD</sequence>
<dbReference type="InterPro" id="IPR044226">
    <property type="entry name" value="SIP2-1-like"/>
</dbReference>
<dbReference type="OrthoDB" id="1580043at2759"/>
<feature type="transmembrane region" description="Helical" evidence="6">
    <location>
        <begin position="123"/>
        <end position="144"/>
    </location>
</feature>
<keyword evidence="3 6" id="KW-1133">Transmembrane helix</keyword>
<dbReference type="Pfam" id="PF00230">
    <property type="entry name" value="MIP"/>
    <property type="match status" value="1"/>
</dbReference>
<evidence type="ECO:0000256" key="6">
    <source>
        <dbReference type="SAM" id="Phobius"/>
    </source>
</evidence>
<dbReference type="PANTHER" id="PTHR47720:SF1">
    <property type="entry name" value="AQUAPORIN SIP2-1-RELATED"/>
    <property type="match status" value="1"/>
</dbReference>
<dbReference type="GO" id="GO:0015267">
    <property type="term" value="F:channel activity"/>
    <property type="evidence" value="ECO:0007669"/>
    <property type="project" value="InterPro"/>
</dbReference>
<evidence type="ECO:0008006" key="9">
    <source>
        <dbReference type="Google" id="ProtNLM"/>
    </source>
</evidence>
<feature type="transmembrane region" description="Helical" evidence="6">
    <location>
        <begin position="200"/>
        <end position="221"/>
    </location>
</feature>
<dbReference type="InterPro" id="IPR023271">
    <property type="entry name" value="Aquaporin-like"/>
</dbReference>
<evidence type="ECO:0000256" key="4">
    <source>
        <dbReference type="ARBA" id="ARBA00023136"/>
    </source>
</evidence>
<accession>A0A835QT42</accession>
<name>A0A835QT42_VANPL</name>
<keyword evidence="4 6" id="KW-0472">Membrane</keyword>
<keyword evidence="5" id="KW-0813">Transport</keyword>
<dbReference type="SUPFAM" id="SSF81338">
    <property type="entry name" value="Aquaporin-like"/>
    <property type="match status" value="1"/>
</dbReference>
<evidence type="ECO:0000313" key="7">
    <source>
        <dbReference type="EMBL" id="KAG0479151.1"/>
    </source>
</evidence>
<keyword evidence="2 5" id="KW-0812">Transmembrane</keyword>
<evidence type="ECO:0000256" key="5">
    <source>
        <dbReference type="RuleBase" id="RU000477"/>
    </source>
</evidence>
<dbReference type="AlphaFoldDB" id="A0A835QT42"/>